<evidence type="ECO:0000259" key="2">
    <source>
        <dbReference type="PROSITE" id="PS50902"/>
    </source>
</evidence>
<feature type="domain" description="Flavodoxin-like" evidence="2">
    <location>
        <begin position="9"/>
        <end position="201"/>
    </location>
</feature>
<dbReference type="InterPro" id="IPR010089">
    <property type="entry name" value="Flavoprotein_WrbA-like"/>
</dbReference>
<keyword evidence="4" id="KW-1185">Reference proteome</keyword>
<dbReference type="SUPFAM" id="SSF52218">
    <property type="entry name" value="Flavoproteins"/>
    <property type="match status" value="1"/>
</dbReference>
<gene>
    <name evidence="3" type="ORF">BCR42DRAFT_333346</name>
</gene>
<dbReference type="AlphaFoldDB" id="A0A1X2I7G7"/>
<proteinExistence type="inferred from homology"/>
<name>A0A1X2I7G7_9FUNG</name>
<dbReference type="FunFam" id="3.40.50.360:FF:000001">
    <property type="entry name" value="NAD(P)H dehydrogenase (Quinone) FQR1-like"/>
    <property type="match status" value="1"/>
</dbReference>
<dbReference type="NCBIfam" id="TIGR01755">
    <property type="entry name" value="flav_wrbA"/>
    <property type="match status" value="1"/>
</dbReference>
<dbReference type="PANTHER" id="PTHR30546">
    <property type="entry name" value="FLAVODOXIN-RELATED PROTEIN WRBA-RELATED"/>
    <property type="match status" value="1"/>
</dbReference>
<reference evidence="3 4" key="1">
    <citation type="submission" date="2016-07" db="EMBL/GenBank/DDBJ databases">
        <title>Pervasive Adenine N6-methylation of Active Genes in Fungi.</title>
        <authorList>
            <consortium name="DOE Joint Genome Institute"/>
            <person name="Mondo S.J."/>
            <person name="Dannebaum R.O."/>
            <person name="Kuo R.C."/>
            <person name="Labutti K."/>
            <person name="Haridas S."/>
            <person name="Kuo A."/>
            <person name="Salamov A."/>
            <person name="Ahrendt S.R."/>
            <person name="Lipzen A."/>
            <person name="Sullivan W."/>
            <person name="Andreopoulos W.B."/>
            <person name="Clum A."/>
            <person name="Lindquist E."/>
            <person name="Daum C."/>
            <person name="Ramamoorthy G.K."/>
            <person name="Gryganskyi A."/>
            <person name="Culley D."/>
            <person name="Magnuson J.K."/>
            <person name="James T.Y."/>
            <person name="O'Malley M.A."/>
            <person name="Stajich J.E."/>
            <person name="Spatafora J.W."/>
            <person name="Visel A."/>
            <person name="Grigoriev I.V."/>
        </authorList>
    </citation>
    <scope>NUCLEOTIDE SEQUENCE [LARGE SCALE GENOMIC DNA]</scope>
    <source>
        <strain evidence="3 4">NRRL 1336</strain>
    </source>
</reference>
<sequence length="211" mass="22888">MDDDQKPKLYIVLYSLYHHVYKLATEIAKGAEAGGCDVKIFQVEETLSNDILDKLRAPDRPDLPIITAAQLAEADGFLFGLPTRFGMFPTQVKTLLDATGSLWAKNGLAHKFAGFFISTASSHGGSSSFPCKNRTALTAVSYLVHHGINYISFGYPNPALFDNSKVIGGTPYGSTTIANGDGSRQPIKEELDLALNQGENFGNILTTYHRG</sequence>
<dbReference type="EMBL" id="MCGE01000023">
    <property type="protein sequence ID" value="ORZ10810.1"/>
    <property type="molecule type" value="Genomic_DNA"/>
</dbReference>
<dbReference type="Proteomes" id="UP000193560">
    <property type="component" value="Unassembled WGS sequence"/>
</dbReference>
<dbReference type="PANTHER" id="PTHR30546:SF23">
    <property type="entry name" value="FLAVOPROTEIN-LIKE PROTEIN YCP4-RELATED"/>
    <property type="match status" value="1"/>
</dbReference>
<dbReference type="Pfam" id="PF03358">
    <property type="entry name" value="FMN_red"/>
    <property type="match status" value="1"/>
</dbReference>
<evidence type="ECO:0000313" key="4">
    <source>
        <dbReference type="Proteomes" id="UP000193560"/>
    </source>
</evidence>
<comment type="caution">
    <text evidence="3">The sequence shown here is derived from an EMBL/GenBank/DDBJ whole genome shotgun (WGS) entry which is preliminary data.</text>
</comment>
<dbReference type="PROSITE" id="PS50902">
    <property type="entry name" value="FLAVODOXIN_LIKE"/>
    <property type="match status" value="1"/>
</dbReference>
<organism evidence="3 4">
    <name type="scientific">Absidia repens</name>
    <dbReference type="NCBI Taxonomy" id="90262"/>
    <lineage>
        <taxon>Eukaryota</taxon>
        <taxon>Fungi</taxon>
        <taxon>Fungi incertae sedis</taxon>
        <taxon>Mucoromycota</taxon>
        <taxon>Mucoromycotina</taxon>
        <taxon>Mucoromycetes</taxon>
        <taxon>Mucorales</taxon>
        <taxon>Cunninghamellaceae</taxon>
        <taxon>Absidia</taxon>
    </lineage>
</organism>
<evidence type="ECO:0000313" key="3">
    <source>
        <dbReference type="EMBL" id="ORZ10810.1"/>
    </source>
</evidence>
<comment type="similarity">
    <text evidence="1">Belongs to the WrbA family.</text>
</comment>
<protein>
    <submittedName>
        <fullName evidence="3">NAD(P)H:quinone oxidoreductase, type IV</fullName>
    </submittedName>
</protein>
<accession>A0A1X2I7G7</accession>
<dbReference type="STRING" id="90262.A0A1X2I7G7"/>
<dbReference type="InterPro" id="IPR008254">
    <property type="entry name" value="Flavodoxin/NO_synth"/>
</dbReference>
<dbReference type="OrthoDB" id="504689at2759"/>
<dbReference type="NCBIfam" id="NF002999">
    <property type="entry name" value="PRK03767.1"/>
    <property type="match status" value="1"/>
</dbReference>
<evidence type="ECO:0000256" key="1">
    <source>
        <dbReference type="ARBA" id="ARBA00006961"/>
    </source>
</evidence>
<dbReference type="Gene3D" id="3.40.50.360">
    <property type="match status" value="1"/>
</dbReference>
<dbReference type="InterPro" id="IPR005025">
    <property type="entry name" value="FMN_Rdtase-like_dom"/>
</dbReference>
<dbReference type="InterPro" id="IPR029039">
    <property type="entry name" value="Flavoprotein-like_sf"/>
</dbReference>
<dbReference type="GO" id="GO:0003955">
    <property type="term" value="F:NAD(P)H dehydrogenase (quinone) activity"/>
    <property type="evidence" value="ECO:0007669"/>
    <property type="project" value="InterPro"/>
</dbReference>
<feature type="non-terminal residue" evidence="3">
    <location>
        <position position="211"/>
    </location>
</feature>
<dbReference type="GO" id="GO:0010181">
    <property type="term" value="F:FMN binding"/>
    <property type="evidence" value="ECO:0007669"/>
    <property type="project" value="InterPro"/>
</dbReference>
<dbReference type="GO" id="GO:0016020">
    <property type="term" value="C:membrane"/>
    <property type="evidence" value="ECO:0007669"/>
    <property type="project" value="TreeGrafter"/>
</dbReference>